<dbReference type="EMBL" id="CM045762">
    <property type="protein sequence ID" value="KAI8010218.1"/>
    <property type="molecule type" value="Genomic_DNA"/>
</dbReference>
<name>A0ACC0H9K3_9ERIC</name>
<comment type="caution">
    <text evidence="1">The sequence shown here is derived from an EMBL/GenBank/DDBJ whole genome shotgun (WGS) entry which is preliminary data.</text>
</comment>
<accession>A0ACC0H9K3</accession>
<reference evidence="1 2" key="1">
    <citation type="journal article" date="2022" name="Plant J.">
        <title>Chromosome-level genome of Camellia lanceoleosa provides a valuable resource for understanding genome evolution and self-incompatibility.</title>
        <authorList>
            <person name="Gong W."/>
            <person name="Xiao S."/>
            <person name="Wang L."/>
            <person name="Liao Z."/>
            <person name="Chang Y."/>
            <person name="Mo W."/>
            <person name="Hu G."/>
            <person name="Li W."/>
            <person name="Zhao G."/>
            <person name="Zhu H."/>
            <person name="Hu X."/>
            <person name="Ji K."/>
            <person name="Xiang X."/>
            <person name="Song Q."/>
            <person name="Yuan D."/>
            <person name="Jin S."/>
            <person name="Zhang L."/>
        </authorList>
    </citation>
    <scope>NUCLEOTIDE SEQUENCE [LARGE SCALE GENOMIC DNA]</scope>
    <source>
        <strain evidence="1">SQ_2022a</strain>
    </source>
</reference>
<gene>
    <name evidence="1" type="ORF">LOK49_LG06G00413</name>
</gene>
<dbReference type="Proteomes" id="UP001060215">
    <property type="component" value="Chromosome 5"/>
</dbReference>
<organism evidence="1 2">
    <name type="scientific">Camellia lanceoleosa</name>
    <dbReference type="NCBI Taxonomy" id="1840588"/>
    <lineage>
        <taxon>Eukaryota</taxon>
        <taxon>Viridiplantae</taxon>
        <taxon>Streptophyta</taxon>
        <taxon>Embryophyta</taxon>
        <taxon>Tracheophyta</taxon>
        <taxon>Spermatophyta</taxon>
        <taxon>Magnoliopsida</taxon>
        <taxon>eudicotyledons</taxon>
        <taxon>Gunneridae</taxon>
        <taxon>Pentapetalae</taxon>
        <taxon>asterids</taxon>
        <taxon>Ericales</taxon>
        <taxon>Theaceae</taxon>
        <taxon>Camellia</taxon>
    </lineage>
</organism>
<keyword evidence="2" id="KW-1185">Reference proteome</keyword>
<proteinExistence type="predicted"/>
<evidence type="ECO:0000313" key="1">
    <source>
        <dbReference type="EMBL" id="KAI8010218.1"/>
    </source>
</evidence>
<sequence length="1229" mass="137194">MVSAKEIFLSNLPDYFKEYMFKELNSLRSKYLDGVVFWSREDDEPQRVFCSREDDEPERLSSTLPDGDISNLNKIIRDLLYRIRNDWAPSSSLVQFWARITTKEGRSFLTTRNQPFALTSFWHEPPIEGLLGYRMICMDSKFDIDLDGGTSLPGRVFKHQFPESTPNVEFYSITEYPQRYHALRCGVRESFAFPVFESSTQRCVGVIEVVAPPKEGVICNSYFGYEIYKDFEEFGLKCSAIFDHKDMELDEDKNEARTIALDEIKNVLKMVCDVHDLPLAHAWVPCEVGCPCRALVDGGILHASCYYKEGDYGEDEDDYGEDEDEDDYGEDKNAFHHISSSFHLKNGVGVVGRALLSTNMVFCRDVAQLSLTEYPLAHYARKAGLSGCLAICLESNCTGNDVYVLEFFMPMSNNASENPHTSLRKILETMRKNFRCLRVATREELEEELHIEEISIQNGEKLDPVQIPQTTISLPQLELSQSEVEVMQVDSSDQQLVNAINTGSNVFGTEHNNIAITCTQEKDTMKASKRKGNKSGGTVKASTRKGDKSGGTGKASTRKGDKSGGTGKASTRKGDKSGGTVKASTRKGDKSGGTVKASDREDNKTGVKIEISLEEILQTSKMKLEDAAQSLGVSKSTLKCACREYCIEKWHPRNINKNKNKGKAPMDPTVKKSAPPSMPKLMRDSITDLQEQEQRKIKATQTTSREVRSKKRQEPSTTSMLQEDFNPTFSERDIPLSQMFEPTVHNSPDQTYQRKRRRVLISIDIEDEESPNSTPKEASQTPSNTQPHHPSKPSDPILNQSTLNNSPDVTLEAFPIYPGTTEPMNFPSVTSLDSSQNGNPTSIDEIPTRSHCDISSPLNDQFNEPSQSKFQTNPETETQVEGTPTSGPKPTNENNTEVRTEKMDNAPSSDKQVGEHTPTPMDDSPHGINQTTGVKNMEQNPSVNENTEDMNPHATSEPPGISSSLQALEVPSTLISLETPHVSMEKTTIGETSTPITNPLNPASTVVQASSSSNTGSLSIWEEIAAFQKSVEHISPLPKRLHHFNPEDQQVVSSFLNLINTSFEEIISKQSMETLNCLTAIQRLSPTPFSQNQLSHLAQIISEWSIIVEAAQNCRNTIQTKKDFLMAVQTTSDSLITTCQASFNLSDQDRSLALQETRLEAELALVRQKRHELQKEMDKLGHEAKILLSKTENNLSSIQAAKEEFEQAQATFATTQSKWSILAHIFPRD</sequence>
<protein>
    <submittedName>
        <fullName evidence="1">Protein NLP6</fullName>
    </submittedName>
</protein>
<evidence type="ECO:0000313" key="2">
    <source>
        <dbReference type="Proteomes" id="UP001060215"/>
    </source>
</evidence>